<dbReference type="Proteomes" id="UP000030693">
    <property type="component" value="Unassembled WGS sequence"/>
</dbReference>
<feature type="compositionally biased region" description="Acidic residues" evidence="1">
    <location>
        <begin position="477"/>
        <end position="488"/>
    </location>
</feature>
<dbReference type="RefSeq" id="XP_009495696.1">
    <property type="nucleotide sequence ID" value="XM_009497421.1"/>
</dbReference>
<keyword evidence="3" id="KW-1185">Reference proteome</keyword>
<feature type="region of interest" description="Disordered" evidence="1">
    <location>
        <begin position="843"/>
        <end position="937"/>
    </location>
</feature>
<feature type="compositionally biased region" description="Pro residues" evidence="1">
    <location>
        <begin position="36"/>
        <end position="47"/>
    </location>
</feature>
<dbReference type="AlphaFoldDB" id="A0A058Z758"/>
<evidence type="ECO:0000313" key="3">
    <source>
        <dbReference type="Proteomes" id="UP000030693"/>
    </source>
</evidence>
<accession>A0A058Z758</accession>
<reference evidence="2" key="1">
    <citation type="submission" date="2013-04" db="EMBL/GenBank/DDBJ databases">
        <title>The Genome Sequence of Fonticula alba ATCC 38817.</title>
        <authorList>
            <consortium name="The Broad Institute Genomics Platform"/>
            <person name="Russ C."/>
            <person name="Cuomo C."/>
            <person name="Burger G."/>
            <person name="Gray M.W."/>
            <person name="Holland P.W.H."/>
            <person name="King N."/>
            <person name="Lang F.B.F."/>
            <person name="Roger A.J."/>
            <person name="Ruiz-Trillo I."/>
            <person name="Brown M."/>
            <person name="Walker B."/>
            <person name="Young S."/>
            <person name="Zeng Q."/>
            <person name="Gargeya S."/>
            <person name="Fitzgerald M."/>
            <person name="Haas B."/>
            <person name="Abouelleil A."/>
            <person name="Allen A.W."/>
            <person name="Alvarado L."/>
            <person name="Arachchi H.M."/>
            <person name="Berlin A.M."/>
            <person name="Chapman S.B."/>
            <person name="Gainer-Dewar J."/>
            <person name="Goldberg J."/>
            <person name="Griggs A."/>
            <person name="Gujja S."/>
            <person name="Hansen M."/>
            <person name="Howarth C."/>
            <person name="Imamovic A."/>
            <person name="Ireland A."/>
            <person name="Larimer J."/>
            <person name="McCowan C."/>
            <person name="Murphy C."/>
            <person name="Pearson M."/>
            <person name="Poon T.W."/>
            <person name="Priest M."/>
            <person name="Roberts A."/>
            <person name="Saif S."/>
            <person name="Shea T."/>
            <person name="Sisk P."/>
            <person name="Sykes S."/>
            <person name="Wortman J."/>
            <person name="Nusbaum C."/>
            <person name="Birren B."/>
        </authorList>
    </citation>
    <scope>NUCLEOTIDE SEQUENCE [LARGE SCALE GENOMIC DNA]</scope>
    <source>
        <strain evidence="2">ATCC 38817</strain>
    </source>
</reference>
<dbReference type="EMBL" id="KB932205">
    <property type="protein sequence ID" value="KCV70090.1"/>
    <property type="molecule type" value="Genomic_DNA"/>
</dbReference>
<feature type="region of interest" description="Disordered" evidence="1">
    <location>
        <begin position="188"/>
        <end position="234"/>
    </location>
</feature>
<protein>
    <submittedName>
        <fullName evidence="2">Uncharacterized protein</fullName>
    </submittedName>
</protein>
<evidence type="ECO:0000313" key="2">
    <source>
        <dbReference type="EMBL" id="KCV70090.1"/>
    </source>
</evidence>
<gene>
    <name evidence="2" type="ORF">H696_03552</name>
</gene>
<evidence type="ECO:0000256" key="1">
    <source>
        <dbReference type="SAM" id="MobiDB-lite"/>
    </source>
</evidence>
<feature type="compositionally biased region" description="Pro residues" evidence="1">
    <location>
        <begin position="928"/>
        <end position="937"/>
    </location>
</feature>
<proteinExistence type="predicted"/>
<feature type="region of interest" description="Disordered" evidence="1">
    <location>
        <begin position="1"/>
        <end position="77"/>
    </location>
</feature>
<sequence length="937" mass="98470">MLDPVSLPPSLSFAPASPSPLGPPLSFLCPGAGPAPTGPRPLGPLPGRPSLGGAFMNPADHLPLTSGPEPADGPDPRALLAADLCARLTGRLVRLPRGTPGPRAADIVAFQPEYSPYSPDRLPGDSPLLVAPAPGVPGPSGQLTDFLSPQTDPDLNETLAAVRRQCRMDESFGGVFCQELLRFLRGSALPGAGQQPPPGRPGRPAARRHVSGSGPASPPGRQARAPPTSGTFSLPGHLQDFLTEALEAAEDTTEFWVPDRRRALRALDYLILRSASARDHLAGQLHQLVDDLLAGSLRRLRAHLRRTRGPGARRARRQAPLAADSVATLVEPIAGDLLAIMAGWCSSPWGTVRGDIQPGTAGTAVLPQGVHALRFNLAREHTLAHPAIALWRDLLVGAPAAGTDTTLLATYCAVVENAASRLPKADTSLRYAERLLLRVTREQLRAPSGRDQLRAYAAARGLLPAAAQPEQQPRPEDPEEEDDFDDVDAPSPTAEPGSTELPFEFPDFLADAELPFLEPDDGPTSSPGAEPCPDVPAPLPENPDSSPGASAAPTPGALFPDIPTPSTVALGSEIVSLAAGLTTVLVWLGDLCACPADGGHTAALLAQAAGPLSPATFSPHSLPPPLDGSECLCHLRLGSLPLPADTRDQLTHLPPVPGGFTWRPDPEYPFSLATLSIPEPGRSSGGGLLALLRGFARALLRGLHACRQVLPPRVPGRSTGERPTARHMHNKAPTEGLADGVQSAEAKINERDVADLLQTFDTAIETFWVREKAEIHVTPALLEFRRSLVTDSREDVPLRRCGAPLRGGRLDATKPPRLCTRMVRMFCASHGTWVPRDEHGRALAEDGEPADQPLAGSEIPGNLGQEQESEGGGEAADADGAPLGAAEPGGHGWGTHSRKRPGPGSQEGALGAGKRRRDVPIRFASPGMPDPNQPSGE</sequence>
<name>A0A058Z758_FONAL</name>
<feature type="compositionally biased region" description="Low complexity" evidence="1">
    <location>
        <begin position="543"/>
        <end position="557"/>
    </location>
</feature>
<dbReference type="GeneID" id="20528277"/>
<feature type="region of interest" description="Disordered" evidence="1">
    <location>
        <begin position="711"/>
        <end position="732"/>
    </location>
</feature>
<feature type="compositionally biased region" description="Low complexity" evidence="1">
    <location>
        <begin position="24"/>
        <end position="35"/>
    </location>
</feature>
<organism evidence="2">
    <name type="scientific">Fonticula alba</name>
    <name type="common">Slime mold</name>
    <dbReference type="NCBI Taxonomy" id="691883"/>
    <lineage>
        <taxon>Eukaryota</taxon>
        <taxon>Rotosphaerida</taxon>
        <taxon>Fonticulaceae</taxon>
        <taxon>Fonticula</taxon>
    </lineage>
</organism>
<feature type="region of interest" description="Disordered" evidence="1">
    <location>
        <begin position="464"/>
        <end position="559"/>
    </location>
</feature>